<feature type="region of interest" description="Disordered" evidence="9">
    <location>
        <begin position="804"/>
        <end position="827"/>
    </location>
</feature>
<feature type="compositionally biased region" description="Basic and acidic residues" evidence="9">
    <location>
        <begin position="272"/>
        <end position="285"/>
    </location>
</feature>
<evidence type="ECO:0000256" key="9">
    <source>
        <dbReference type="SAM" id="MobiDB-lite"/>
    </source>
</evidence>
<dbReference type="InterPro" id="IPR033469">
    <property type="entry name" value="CYTH-like_dom_sf"/>
</dbReference>
<reference evidence="11" key="1">
    <citation type="submission" date="2023-11" db="EMBL/GenBank/DDBJ databases">
        <authorList>
            <person name="Alioto T."/>
            <person name="Alioto T."/>
            <person name="Gomez Garrido J."/>
        </authorList>
    </citation>
    <scope>NUCLEOTIDE SEQUENCE</scope>
</reference>
<feature type="compositionally biased region" description="Low complexity" evidence="9">
    <location>
        <begin position="158"/>
        <end position="175"/>
    </location>
</feature>
<feature type="compositionally biased region" description="Polar residues" evidence="9">
    <location>
        <begin position="473"/>
        <end position="488"/>
    </location>
</feature>
<evidence type="ECO:0000256" key="8">
    <source>
        <dbReference type="RuleBase" id="RU367053"/>
    </source>
</evidence>
<keyword evidence="5 8" id="KW-0378">Hydrolase</keyword>
<gene>
    <name evidence="11" type="ORF">LECACI_7A002355</name>
</gene>
<dbReference type="Pfam" id="PF02940">
    <property type="entry name" value="mRNA_triPase"/>
    <property type="match status" value="1"/>
</dbReference>
<feature type="compositionally biased region" description="Low complexity" evidence="9">
    <location>
        <begin position="445"/>
        <end position="456"/>
    </location>
</feature>
<accession>A0AAI8YUS4</accession>
<evidence type="ECO:0000256" key="4">
    <source>
        <dbReference type="ARBA" id="ARBA00022664"/>
    </source>
</evidence>
<evidence type="ECO:0000256" key="7">
    <source>
        <dbReference type="ARBA" id="ARBA00047740"/>
    </source>
</evidence>
<dbReference type="GO" id="GO:0140818">
    <property type="term" value="F:mRNA 5'-triphosphate monophosphatase activity"/>
    <property type="evidence" value="ECO:0007669"/>
    <property type="project" value="UniProtKB-EC"/>
</dbReference>
<keyword evidence="8" id="KW-0506">mRNA capping</keyword>
<comment type="caution">
    <text evidence="11">The sequence shown here is derived from an EMBL/GenBank/DDBJ whole genome shotgun (WGS) entry which is preliminary data.</text>
</comment>
<proteinExistence type="inferred from homology"/>
<feature type="compositionally biased region" description="Polar residues" evidence="9">
    <location>
        <begin position="809"/>
        <end position="819"/>
    </location>
</feature>
<feature type="compositionally biased region" description="Polar residues" evidence="9">
    <location>
        <begin position="415"/>
        <end position="428"/>
    </location>
</feature>
<dbReference type="InterPro" id="IPR004206">
    <property type="entry name" value="mRNA_triPase_Cet1"/>
</dbReference>
<feature type="compositionally biased region" description="Basic and acidic residues" evidence="9">
    <location>
        <begin position="522"/>
        <end position="531"/>
    </location>
</feature>
<comment type="catalytic activity">
    <reaction evidence="7">
        <text>a 5'-end triphospho-ribonucleoside in mRNA + H2O = a 5'-end diphospho-ribonucleoside in mRNA + phosphate + H(+)</text>
        <dbReference type="Rhea" id="RHEA:67004"/>
        <dbReference type="Rhea" id="RHEA-COMP:17164"/>
        <dbReference type="Rhea" id="RHEA-COMP:17165"/>
        <dbReference type="ChEBI" id="CHEBI:15377"/>
        <dbReference type="ChEBI" id="CHEBI:15378"/>
        <dbReference type="ChEBI" id="CHEBI:43474"/>
        <dbReference type="ChEBI" id="CHEBI:167616"/>
        <dbReference type="ChEBI" id="CHEBI:167618"/>
        <dbReference type="EC" id="3.6.1.74"/>
    </reaction>
    <physiologicalReaction direction="left-to-right" evidence="7">
        <dbReference type="Rhea" id="RHEA:67005"/>
    </physiologicalReaction>
</comment>
<dbReference type="CDD" id="cd07470">
    <property type="entry name" value="CYTH-like_mRNA_RTPase"/>
    <property type="match status" value="1"/>
</dbReference>
<comment type="function">
    <text evidence="8">First step of mRNA capping. Converts the 5'-triphosphate end of a nascent mRNA chain into a diphosphate end.</text>
</comment>
<dbReference type="AlphaFoldDB" id="A0AAI8YUS4"/>
<name>A0AAI8YUS4_9PEZI</name>
<evidence type="ECO:0000256" key="3">
    <source>
        <dbReference type="ARBA" id="ARBA00006345"/>
    </source>
</evidence>
<comment type="subcellular location">
    <subcellularLocation>
        <location evidence="2 8">Nucleus</location>
    </subcellularLocation>
</comment>
<dbReference type="SUPFAM" id="SSF55154">
    <property type="entry name" value="CYTH-like phosphatases"/>
    <property type="match status" value="1"/>
</dbReference>
<dbReference type="InterPro" id="IPR037009">
    <property type="entry name" value="mRNA_triPase_Cet1_sf"/>
</dbReference>
<dbReference type="EC" id="3.6.1.74" evidence="8"/>
<evidence type="ECO:0000313" key="11">
    <source>
        <dbReference type="EMBL" id="CAK3894176.1"/>
    </source>
</evidence>
<feature type="region of interest" description="Disordered" evidence="9">
    <location>
        <begin position="1"/>
        <end position="592"/>
    </location>
</feature>
<feature type="compositionally biased region" description="Polar residues" evidence="9">
    <location>
        <begin position="336"/>
        <end position="364"/>
    </location>
</feature>
<evidence type="ECO:0000313" key="12">
    <source>
        <dbReference type="Proteomes" id="UP001296104"/>
    </source>
</evidence>
<dbReference type="GO" id="GO:0031533">
    <property type="term" value="C:mRNA capping enzyme complex"/>
    <property type="evidence" value="ECO:0007669"/>
    <property type="project" value="UniProtKB-UniRule"/>
</dbReference>
<feature type="compositionally biased region" description="Polar residues" evidence="9">
    <location>
        <begin position="537"/>
        <end position="560"/>
    </location>
</feature>
<feature type="region of interest" description="Disordered" evidence="9">
    <location>
        <begin position="742"/>
        <end position="764"/>
    </location>
</feature>
<comment type="similarity">
    <text evidence="3 8">Belongs to the fungal TPase family.</text>
</comment>
<evidence type="ECO:0000256" key="2">
    <source>
        <dbReference type="ARBA" id="ARBA00004123"/>
    </source>
</evidence>
<dbReference type="GO" id="GO:0006370">
    <property type="term" value="P:7-methylguanosine mRNA capping"/>
    <property type="evidence" value="ECO:0007669"/>
    <property type="project" value="UniProtKB-UniRule"/>
</dbReference>
<feature type="compositionally biased region" description="Polar residues" evidence="9">
    <location>
        <begin position="303"/>
        <end position="329"/>
    </location>
</feature>
<keyword evidence="4 8" id="KW-0507">mRNA processing</keyword>
<evidence type="ECO:0000256" key="6">
    <source>
        <dbReference type="ARBA" id="ARBA00023242"/>
    </source>
</evidence>
<feature type="compositionally biased region" description="Low complexity" evidence="9">
    <location>
        <begin position="64"/>
        <end position="73"/>
    </location>
</feature>
<dbReference type="EMBL" id="CAVMBE010000010">
    <property type="protein sequence ID" value="CAK3894176.1"/>
    <property type="molecule type" value="Genomic_DNA"/>
</dbReference>
<dbReference type="GO" id="GO:0004651">
    <property type="term" value="F:polynucleotide 5'-phosphatase activity"/>
    <property type="evidence" value="ECO:0007669"/>
    <property type="project" value="UniProtKB-UniRule"/>
</dbReference>
<feature type="compositionally biased region" description="Low complexity" evidence="9">
    <location>
        <begin position="561"/>
        <end position="573"/>
    </location>
</feature>
<dbReference type="PANTHER" id="PTHR28118">
    <property type="entry name" value="POLYNUCLEOTIDE 5'-TRIPHOSPHATASE-RELATED"/>
    <property type="match status" value="1"/>
</dbReference>
<dbReference type="Proteomes" id="UP001296104">
    <property type="component" value="Unassembled WGS sequence"/>
</dbReference>
<feature type="compositionally biased region" description="Polar residues" evidence="9">
    <location>
        <begin position="77"/>
        <end position="96"/>
    </location>
</feature>
<dbReference type="PANTHER" id="PTHR28118:SF1">
    <property type="entry name" value="POLYNUCLEOTIDE 5'-TRIPHOSPHATASE CTL1-RELATED"/>
    <property type="match status" value="1"/>
</dbReference>
<comment type="cofactor">
    <cofactor evidence="1 8">
        <name>Mg(2+)</name>
        <dbReference type="ChEBI" id="CHEBI:18420"/>
    </cofactor>
</comment>
<keyword evidence="6 8" id="KW-0539">Nucleus</keyword>
<keyword evidence="12" id="KW-1185">Reference proteome</keyword>
<comment type="subunit">
    <text evidence="8">Heterodimer. The mRNA-capping enzyme is composed of two separate chains alpha and beta, respectively a mRNA guanylyltransferase and an mRNA 5'-triphosphate monophosphatase.</text>
</comment>
<protein>
    <recommendedName>
        <fullName evidence="8">mRNA-capping enzyme subunit beta</fullName>
        <ecNumber evidence="8">3.6.1.74</ecNumber>
    </recommendedName>
    <alternativeName>
        <fullName evidence="8">mRNA 5'-phosphatase</fullName>
    </alternativeName>
    <alternativeName>
        <fullName evidence="8">mRNA 5'-triphosphate monophosphatase</fullName>
    </alternativeName>
</protein>
<sequence>MDLKSMLNDKPPAEKKSSQSSPPPSAGGVAAPLQTSPPPTAQAQNGGYLAGYAPPRPTPGQGPGQQTPLYGPPSASMPPSQSRGLTPLHTPSQAGSGQYPFPPQQQPLQSPASAHPGQAQQYFSATTPGPRPSSHGYSSAHPQPSPSMVGYQQAVNAHHNSMSPTPSSHHSQTPSGIRQSPLAPGHQSAYQQPPHPSHYQHSQPNTPLGPPQIPQRHSNNSQLDVSSPIHYRSPSGASNGITAGSPAQHHPSIGNLVESPSLLHRPSPQTRRVSDHRSSASRERSVSVSPKTVPPPRPPSLGSRHSSQQEVYSARSSLQPGASVAAQSETPHHVQPHQTSSHAQPQASNTASGVAQVHSQTSGLLSGPPANANPLSHLDNRAPPQHSPQRMDMNHLLAPTQHAHPTLPNGDKFRTTPSGPSDSSQSQRNEPRTHGSLKTELQVPAQSSSFSAASHSEPNMPPTTTPAAPAQQHPRTNNSAGPTSTQQKMPLKRPAESDPAVEPPAKRGRGRRYTERPIWAHLAKDNPRAREPGAVPNSMQSARPQPQTNGGFNGANTGLPSAQSQANGQAQSNMPASNPDAVHQKPWQQNPPIDNDLLNARALLGAWEKSIKWSTPLTPFNRAITTWLWQNLDRNSDIGLDPREGIIEIEAKIGTLVDVDSGDRIQMPVQNACVIAPAYNRRMRFESEMNEIEHKNMNEFLNKATQESVASKGRQSIKYKHSRETDSFRNLSEEGMRALPEAAHRRKNQMRRDMKLRTSTDDKTGQVTARIVKVPIGEHLHIFGAEDPYDVRISMNLEVNLDRPGLDPNTLTEEASSDNPVAPNRRKDRLSYQHLAYHVDLTRVDVPGLPPKYELELEVDSNLLRKQIDRQKRNEASAVHDIVEGFVNNMTLLMRIQR</sequence>
<feature type="compositionally biased region" description="Polar residues" evidence="9">
    <location>
        <begin position="118"/>
        <end position="127"/>
    </location>
</feature>
<organism evidence="11 12">
    <name type="scientific">Lecanosticta acicola</name>
    <dbReference type="NCBI Taxonomy" id="111012"/>
    <lineage>
        <taxon>Eukaryota</taxon>
        <taxon>Fungi</taxon>
        <taxon>Dikarya</taxon>
        <taxon>Ascomycota</taxon>
        <taxon>Pezizomycotina</taxon>
        <taxon>Dothideomycetes</taxon>
        <taxon>Dothideomycetidae</taxon>
        <taxon>Mycosphaerellales</taxon>
        <taxon>Mycosphaerellaceae</taxon>
        <taxon>Lecanosticta</taxon>
    </lineage>
</organism>
<feature type="compositionally biased region" description="Basic and acidic residues" evidence="9">
    <location>
        <begin position="750"/>
        <end position="764"/>
    </location>
</feature>
<evidence type="ECO:0000256" key="1">
    <source>
        <dbReference type="ARBA" id="ARBA00001946"/>
    </source>
</evidence>
<evidence type="ECO:0000256" key="5">
    <source>
        <dbReference type="ARBA" id="ARBA00022801"/>
    </source>
</evidence>
<dbReference type="InterPro" id="IPR040343">
    <property type="entry name" value="Cet1/Ctl1"/>
</dbReference>
<dbReference type="Gene3D" id="3.20.100.10">
    <property type="entry name" value="mRNA triphosphatase Cet1-like"/>
    <property type="match status" value="1"/>
</dbReference>
<evidence type="ECO:0000259" key="10">
    <source>
        <dbReference type="Pfam" id="PF02940"/>
    </source>
</evidence>
<feature type="domain" description="mRNA triphosphatase Cet1-like" evidence="10">
    <location>
        <begin position="619"/>
        <end position="859"/>
    </location>
</feature>
<feature type="compositionally biased region" description="Polar residues" evidence="9">
    <location>
        <begin position="215"/>
        <end position="225"/>
    </location>
</feature>